<dbReference type="GO" id="GO:0008360">
    <property type="term" value="P:regulation of cell shape"/>
    <property type="evidence" value="ECO:0007669"/>
    <property type="project" value="UniProtKB-KW"/>
</dbReference>
<keyword evidence="4 12" id="KW-0132">Cell division</keyword>
<sequence length="435" mass="47424">METFKIEGNVPLKGEITPQGAKNEALQILCAVLLTPEVVTINNIPDIIDVNKLISLLKNLGVKVTKIAKGSYTFQADAINMEYLESEAFKKEGSSLRGSIMIVGPLLARFGKGYIPKPGGDKIGRRRLDTHFEGLINLGAKFRYNKEDHFYGVESPRLKGATMLLDEASVTGTANIVMAAVLAEGKSAIYNAACEPYLQQLCKMLNRMGAKITGIGSNLLEIEGVTALNGCEHTILPDMIEIGSWIGLAAMTRSEITIKNVSWENLGVIPGTFRKLGITLEQKGDDIYIPAHTDGYEIQNYIDGSILTISDAPWPGFTPDLLSIVLVVATQARGSVLIHQKMFESRLFFVDKLIDMGAKIILCDPHRAVVIGHDFKSQLKATTMSSPDIRAGISLLIAALSAKGTSTIQNIEQIYRGYENIEERLKSLGAKIVSE</sequence>
<comment type="caution">
    <text evidence="12">Lacks conserved residue(s) required for the propagation of feature annotation.</text>
</comment>
<dbReference type="GO" id="GO:0071555">
    <property type="term" value="P:cell wall organization"/>
    <property type="evidence" value="ECO:0007669"/>
    <property type="project" value="UniProtKB-KW"/>
</dbReference>
<dbReference type="GO" id="GO:0019277">
    <property type="term" value="P:UDP-N-acetylgalactosamine biosynthetic process"/>
    <property type="evidence" value="ECO:0007669"/>
    <property type="project" value="InterPro"/>
</dbReference>
<dbReference type="NCBIfam" id="TIGR01072">
    <property type="entry name" value="murA"/>
    <property type="match status" value="1"/>
</dbReference>
<keyword evidence="8 12" id="KW-0131">Cell cycle</keyword>
<comment type="function">
    <text evidence="12">Cell wall formation. Adds enolpyruvyl to UDP-N-acetylglucosamine.</text>
</comment>
<feature type="domain" description="Enolpyruvate transferase" evidence="13">
    <location>
        <begin position="7"/>
        <end position="425"/>
    </location>
</feature>
<keyword evidence="3 12" id="KW-0963">Cytoplasm</keyword>
<evidence type="ECO:0000256" key="7">
    <source>
        <dbReference type="ARBA" id="ARBA00022984"/>
    </source>
</evidence>
<dbReference type="GO" id="GO:0005737">
    <property type="term" value="C:cytoplasm"/>
    <property type="evidence" value="ECO:0007669"/>
    <property type="project" value="UniProtKB-SubCell"/>
</dbReference>
<evidence type="ECO:0000256" key="1">
    <source>
        <dbReference type="ARBA" id="ARBA00004496"/>
    </source>
</evidence>
<evidence type="ECO:0000313" key="14">
    <source>
        <dbReference type="EMBL" id="AWG27170.1"/>
    </source>
</evidence>
<dbReference type="AlphaFoldDB" id="A0A2S1LTU0"/>
<dbReference type="EMBL" id="CP020919">
    <property type="protein sequence ID" value="AWG27170.1"/>
    <property type="molecule type" value="Genomic_DNA"/>
</dbReference>
<comment type="pathway">
    <text evidence="2 12">Cell wall biogenesis; peptidoglycan biosynthesis.</text>
</comment>
<dbReference type="InterPro" id="IPR001986">
    <property type="entry name" value="Enolpyruvate_Tfrase_dom"/>
</dbReference>
<dbReference type="OrthoDB" id="9803760at2"/>
<feature type="binding site" evidence="12">
    <location>
        <position position="320"/>
    </location>
    <ligand>
        <name>UDP-N-acetyl-alpha-D-glucosamine</name>
        <dbReference type="ChEBI" id="CHEBI:57705"/>
    </ligand>
</feature>
<dbReference type="UniPathway" id="UPA00219"/>
<evidence type="ECO:0000256" key="10">
    <source>
        <dbReference type="ARBA" id="ARBA00038367"/>
    </source>
</evidence>
<evidence type="ECO:0000259" key="13">
    <source>
        <dbReference type="Pfam" id="PF00275"/>
    </source>
</evidence>
<comment type="catalytic activity">
    <reaction evidence="11 12">
        <text>phosphoenolpyruvate + UDP-N-acetyl-alpha-D-glucosamine = UDP-N-acetyl-3-O-(1-carboxyvinyl)-alpha-D-glucosamine + phosphate</text>
        <dbReference type="Rhea" id="RHEA:18681"/>
        <dbReference type="ChEBI" id="CHEBI:43474"/>
        <dbReference type="ChEBI" id="CHEBI:57705"/>
        <dbReference type="ChEBI" id="CHEBI:58702"/>
        <dbReference type="ChEBI" id="CHEBI:68483"/>
        <dbReference type="EC" id="2.5.1.7"/>
    </reaction>
</comment>
<evidence type="ECO:0000256" key="6">
    <source>
        <dbReference type="ARBA" id="ARBA00022960"/>
    </source>
</evidence>
<evidence type="ECO:0000256" key="8">
    <source>
        <dbReference type="ARBA" id="ARBA00023306"/>
    </source>
</evidence>
<dbReference type="HAMAP" id="MF_00111">
    <property type="entry name" value="MurA"/>
    <property type="match status" value="1"/>
</dbReference>
<dbReference type="RefSeq" id="WP_108738657.1">
    <property type="nucleotide sequence ID" value="NZ_CP020919.1"/>
</dbReference>
<dbReference type="Proteomes" id="UP000244677">
    <property type="component" value="Chromosome"/>
</dbReference>
<accession>A0A2S1LTU0</accession>
<dbReference type="InterPro" id="IPR013792">
    <property type="entry name" value="RNA3'P_cycl/enolpyr_Trfase_a/b"/>
</dbReference>
<evidence type="ECO:0000256" key="9">
    <source>
        <dbReference type="ARBA" id="ARBA00023316"/>
    </source>
</evidence>
<dbReference type="InterPro" id="IPR036968">
    <property type="entry name" value="Enolpyruvate_Tfrase_sf"/>
</dbReference>
<evidence type="ECO:0000256" key="3">
    <source>
        <dbReference type="ARBA" id="ARBA00022490"/>
    </source>
</evidence>
<feature type="binding site" evidence="12">
    <location>
        <position position="97"/>
    </location>
    <ligand>
        <name>UDP-N-acetyl-alpha-D-glucosamine</name>
        <dbReference type="ChEBI" id="CHEBI:57705"/>
    </ligand>
</feature>
<dbReference type="Pfam" id="PF00275">
    <property type="entry name" value="EPSP_synthase"/>
    <property type="match status" value="1"/>
</dbReference>
<keyword evidence="5 12" id="KW-0808">Transferase</keyword>
<dbReference type="GO" id="GO:0008760">
    <property type="term" value="F:UDP-N-acetylglucosamine 1-carboxyvinyltransferase activity"/>
    <property type="evidence" value="ECO:0007669"/>
    <property type="project" value="UniProtKB-UniRule"/>
</dbReference>
<keyword evidence="7 12" id="KW-0573">Peptidoglycan synthesis</keyword>
<dbReference type="PANTHER" id="PTHR43783">
    <property type="entry name" value="UDP-N-ACETYLGLUCOSAMINE 1-CARBOXYVINYLTRANSFERASE"/>
    <property type="match status" value="1"/>
</dbReference>
<evidence type="ECO:0000256" key="12">
    <source>
        <dbReference type="HAMAP-Rule" id="MF_00111"/>
    </source>
</evidence>
<feature type="binding site" evidence="12">
    <location>
        <begin position="22"/>
        <end position="23"/>
    </location>
    <ligand>
        <name>phosphoenolpyruvate</name>
        <dbReference type="ChEBI" id="CHEBI:58702"/>
    </ligand>
</feature>
<evidence type="ECO:0000313" key="15">
    <source>
        <dbReference type="Proteomes" id="UP000244677"/>
    </source>
</evidence>
<protein>
    <recommendedName>
        <fullName evidence="12">UDP-N-acetylglucosamine 1-carboxyvinyltransferase</fullName>
        <ecNumber evidence="12">2.5.1.7</ecNumber>
    </recommendedName>
    <alternativeName>
        <fullName evidence="12">Enoylpyruvate transferase</fullName>
    </alternativeName>
    <alternativeName>
        <fullName evidence="12">UDP-N-acetylglucosamine enolpyruvyl transferase</fullName>
        <shortName evidence="12">EPT</shortName>
    </alternativeName>
</protein>
<evidence type="ECO:0000256" key="2">
    <source>
        <dbReference type="ARBA" id="ARBA00004752"/>
    </source>
</evidence>
<proteinExistence type="inferred from homology"/>
<dbReference type="Gene3D" id="3.65.10.10">
    <property type="entry name" value="Enolpyruvate transferase domain"/>
    <property type="match status" value="2"/>
</dbReference>
<dbReference type="NCBIfam" id="NF006873">
    <property type="entry name" value="PRK09369.1"/>
    <property type="match status" value="1"/>
</dbReference>
<evidence type="ECO:0000256" key="11">
    <source>
        <dbReference type="ARBA" id="ARBA00047527"/>
    </source>
</evidence>
<reference evidence="14 15" key="1">
    <citation type="submission" date="2017-04" db="EMBL/GenBank/DDBJ databases">
        <title>Complete genome sequence of Flavobacterium kingsejong AJ004.</title>
        <authorList>
            <person name="Lee P.C."/>
        </authorList>
    </citation>
    <scope>NUCLEOTIDE SEQUENCE [LARGE SCALE GENOMIC DNA]</scope>
    <source>
        <strain evidence="14 15">AJ004</strain>
    </source>
</reference>
<gene>
    <name evidence="12" type="primary">murA</name>
    <name evidence="14" type="ORF">FK004_19080</name>
</gene>
<feature type="active site" description="Proton donor" evidence="12">
    <location>
        <position position="121"/>
    </location>
</feature>
<keyword evidence="9 12" id="KW-0961">Cell wall biogenesis/degradation</keyword>
<dbReference type="SUPFAM" id="SSF55205">
    <property type="entry name" value="EPT/RTPC-like"/>
    <property type="match status" value="1"/>
</dbReference>
<organism evidence="14 15">
    <name type="scientific">Flavobacterium kingsejongi</name>
    <dbReference type="NCBI Taxonomy" id="1678728"/>
    <lineage>
        <taxon>Bacteria</taxon>
        <taxon>Pseudomonadati</taxon>
        <taxon>Bacteroidota</taxon>
        <taxon>Flavobacteriia</taxon>
        <taxon>Flavobacteriales</taxon>
        <taxon>Flavobacteriaceae</taxon>
        <taxon>Flavobacterium</taxon>
    </lineage>
</organism>
<name>A0A2S1LTU0_9FLAO</name>
<evidence type="ECO:0000256" key="4">
    <source>
        <dbReference type="ARBA" id="ARBA00022618"/>
    </source>
</evidence>
<evidence type="ECO:0000256" key="5">
    <source>
        <dbReference type="ARBA" id="ARBA00022679"/>
    </source>
</evidence>
<comment type="subcellular location">
    <subcellularLocation>
        <location evidence="1 12">Cytoplasm</location>
    </subcellularLocation>
</comment>
<dbReference type="KEGG" id="fki:FK004_19080"/>
<dbReference type="InterPro" id="IPR005750">
    <property type="entry name" value="UDP_GlcNAc_COvinyl_MurA"/>
</dbReference>
<keyword evidence="6 12" id="KW-0133">Cell shape</keyword>
<feature type="binding site" evidence="12">
    <location>
        <position position="342"/>
    </location>
    <ligand>
        <name>UDP-N-acetyl-alpha-D-glucosamine</name>
        <dbReference type="ChEBI" id="CHEBI:57705"/>
    </ligand>
</feature>
<dbReference type="EC" id="2.5.1.7" evidence="12"/>
<dbReference type="PANTHER" id="PTHR43783:SF1">
    <property type="entry name" value="UDP-N-ACETYLGLUCOSAMINE 1-CARBOXYVINYLTRANSFERASE"/>
    <property type="match status" value="1"/>
</dbReference>
<dbReference type="GO" id="GO:0009252">
    <property type="term" value="P:peptidoglycan biosynthetic process"/>
    <property type="evidence" value="ECO:0007669"/>
    <property type="project" value="UniProtKB-UniRule"/>
</dbReference>
<keyword evidence="15" id="KW-1185">Reference proteome</keyword>
<dbReference type="GO" id="GO:0051301">
    <property type="term" value="P:cell division"/>
    <property type="evidence" value="ECO:0007669"/>
    <property type="project" value="UniProtKB-KW"/>
</dbReference>
<dbReference type="CDD" id="cd01555">
    <property type="entry name" value="UdpNAET"/>
    <property type="match status" value="1"/>
</dbReference>
<comment type="similarity">
    <text evidence="10 12">Belongs to the EPSP synthase family. MurA subfamily.</text>
</comment>
<dbReference type="InterPro" id="IPR050068">
    <property type="entry name" value="MurA_subfamily"/>
</dbReference>